<protein>
    <recommendedName>
        <fullName evidence="4">ParB/Sulfiredoxin domain-containing protein</fullName>
    </recommendedName>
</protein>
<name>A0A3M6QZ75_9BURK</name>
<dbReference type="Proteomes" id="UP000278006">
    <property type="component" value="Unassembled WGS sequence"/>
</dbReference>
<feature type="region of interest" description="Disordered" evidence="1">
    <location>
        <begin position="334"/>
        <end position="395"/>
    </location>
</feature>
<feature type="compositionally biased region" description="Pro residues" evidence="1">
    <location>
        <begin position="338"/>
        <end position="353"/>
    </location>
</feature>
<dbReference type="RefSeq" id="WP_122226355.1">
    <property type="nucleotide sequence ID" value="NZ_SGWR01000001.1"/>
</dbReference>
<evidence type="ECO:0000256" key="1">
    <source>
        <dbReference type="SAM" id="MobiDB-lite"/>
    </source>
</evidence>
<sequence>MRTPETLTAAARAAALNLGDQTLSKDDKAKNAARDALLDGLNARNATKDLDAHADVDDSIMWLDLKDIEPYKYNPRSKPNPRYNEIKASIRADGITNMISVTRPPGVKTYSPYGGGNTRLQIAKELFAEGDMRFSRLMVKVKTWPGEAAVISAHLSENENRGDISFWEKAKGVAAFKREYEAEHGKPVSVGELAKELKKRGLSYGIKMIQNFEFAVEHLEPIGPWLKTDELNMVIRPSLAAYLELSNKLDKGDAVRKAIQDQLRIYGEDLEATELVNADLDPAERQPVALDVDDLLANLQSEVARALGFDQDRLTALAEALAQNPRLSMQDLLQARKPSPPSPKSSVPAPQPPASENGGMGPQRQLGPMLAPVPKSAGTQNLQTASASTSDESSGVSASAIDKAMERVHVAITALNELVPIHDFLVGCAELPLGYYVEIPQALDRLEGEELIEPIPALRQHLWVFLAMESGQFCAALAARIPVDPESNWTHAMKGGDAVMAAMCADRVRAQVSDGRLWTSSQEHLELLAHEQVGPIVNDLIAAFAALRACNPIQVDYRPLFYVEP</sequence>
<gene>
    <name evidence="2" type="ORF">D8I35_03735</name>
</gene>
<proteinExistence type="predicted"/>
<reference evidence="2 3" key="1">
    <citation type="submission" date="2018-10" db="EMBL/GenBank/DDBJ databases">
        <title>Draft genome of Cortibacter populi DSM10536.</title>
        <authorList>
            <person name="Bernier A.-M."/>
            <person name="Bernard K."/>
        </authorList>
    </citation>
    <scope>NUCLEOTIDE SEQUENCE [LARGE SCALE GENOMIC DNA]</scope>
    <source>
        <strain evidence="2 3">DSM 105136</strain>
    </source>
</reference>
<evidence type="ECO:0000313" key="2">
    <source>
        <dbReference type="EMBL" id="RMX08231.1"/>
    </source>
</evidence>
<comment type="caution">
    <text evidence="2">The sequence shown here is derived from an EMBL/GenBank/DDBJ whole genome shotgun (WGS) entry which is preliminary data.</text>
</comment>
<organism evidence="2 3">
    <name type="scientific">Corticibacter populi</name>
    <dbReference type="NCBI Taxonomy" id="1550736"/>
    <lineage>
        <taxon>Bacteria</taxon>
        <taxon>Pseudomonadati</taxon>
        <taxon>Pseudomonadota</taxon>
        <taxon>Betaproteobacteria</taxon>
        <taxon>Burkholderiales</taxon>
        <taxon>Comamonadaceae</taxon>
        <taxon>Corticibacter</taxon>
    </lineage>
</organism>
<dbReference type="InterPro" id="IPR022304">
    <property type="entry name" value="ICE_PFGI_1_ParB"/>
</dbReference>
<dbReference type="AlphaFoldDB" id="A0A3M6QZ75"/>
<evidence type="ECO:0000313" key="3">
    <source>
        <dbReference type="Proteomes" id="UP000278006"/>
    </source>
</evidence>
<dbReference type="SUPFAM" id="SSF110849">
    <property type="entry name" value="ParB/Sulfiredoxin"/>
    <property type="match status" value="1"/>
</dbReference>
<dbReference type="OrthoDB" id="7656008at2"/>
<dbReference type="InterPro" id="IPR036086">
    <property type="entry name" value="ParB/Sulfiredoxin_sf"/>
</dbReference>
<keyword evidence="3" id="KW-1185">Reference proteome</keyword>
<feature type="compositionally biased region" description="Polar residues" evidence="1">
    <location>
        <begin position="377"/>
        <end position="395"/>
    </location>
</feature>
<dbReference type="NCBIfam" id="TIGR03764">
    <property type="entry name" value="ICE_PFGI_1_parB"/>
    <property type="match status" value="1"/>
</dbReference>
<evidence type="ECO:0008006" key="4">
    <source>
        <dbReference type="Google" id="ProtNLM"/>
    </source>
</evidence>
<dbReference type="EMBL" id="RDQO01000001">
    <property type="protein sequence ID" value="RMX08231.1"/>
    <property type="molecule type" value="Genomic_DNA"/>
</dbReference>
<accession>A0A3M6QZ75</accession>